<reference evidence="1 2" key="1">
    <citation type="submission" date="2018-08" db="EMBL/GenBank/DDBJ databases">
        <title>Mucilaginibacter sp. MYSH2.</title>
        <authorList>
            <person name="Seo T."/>
        </authorList>
    </citation>
    <scope>NUCLEOTIDE SEQUENCE [LARGE SCALE GENOMIC DNA]</scope>
    <source>
        <strain evidence="1 2">MYSH2</strain>
    </source>
</reference>
<name>A0A372NYS7_9SPHI</name>
<proteinExistence type="predicted"/>
<protein>
    <submittedName>
        <fullName evidence="1">Uncharacterized protein</fullName>
    </submittedName>
</protein>
<evidence type="ECO:0000313" key="1">
    <source>
        <dbReference type="EMBL" id="RFZ95265.1"/>
    </source>
</evidence>
<dbReference type="EMBL" id="QWDC01000001">
    <property type="protein sequence ID" value="RFZ95265.1"/>
    <property type="molecule type" value="Genomic_DNA"/>
</dbReference>
<dbReference type="AlphaFoldDB" id="A0A372NYS7"/>
<accession>A0A372NYS7</accession>
<keyword evidence="2" id="KW-1185">Reference proteome</keyword>
<organism evidence="1 2">
    <name type="scientific">Mucilaginibacter conchicola</name>
    <dbReference type="NCBI Taxonomy" id="2303333"/>
    <lineage>
        <taxon>Bacteria</taxon>
        <taxon>Pseudomonadati</taxon>
        <taxon>Bacteroidota</taxon>
        <taxon>Sphingobacteriia</taxon>
        <taxon>Sphingobacteriales</taxon>
        <taxon>Sphingobacteriaceae</taxon>
        <taxon>Mucilaginibacter</taxon>
    </lineage>
</organism>
<evidence type="ECO:0000313" key="2">
    <source>
        <dbReference type="Proteomes" id="UP000264217"/>
    </source>
</evidence>
<sequence>MLKIKNQKNLQDINTFSTTLKPKGMSKLKGFRKAVSARRKSTNSFRIFQQNINVEKEKIPVSFLC</sequence>
<gene>
    <name evidence="1" type="ORF">D0C36_06980</name>
</gene>
<dbReference type="Proteomes" id="UP000264217">
    <property type="component" value="Unassembled WGS sequence"/>
</dbReference>
<comment type="caution">
    <text evidence="1">The sequence shown here is derived from an EMBL/GenBank/DDBJ whole genome shotgun (WGS) entry which is preliminary data.</text>
</comment>